<dbReference type="Gene3D" id="1.25.10.10">
    <property type="entry name" value="Leucine-rich Repeat Variant"/>
    <property type="match status" value="2"/>
</dbReference>
<evidence type="ECO:0000313" key="2">
    <source>
        <dbReference type="Proteomes" id="UP001500058"/>
    </source>
</evidence>
<dbReference type="Proteomes" id="UP001500058">
    <property type="component" value="Unassembled WGS sequence"/>
</dbReference>
<reference evidence="2" key="1">
    <citation type="journal article" date="2019" name="Int. J. Syst. Evol. Microbiol.">
        <title>The Global Catalogue of Microorganisms (GCM) 10K type strain sequencing project: providing services to taxonomists for standard genome sequencing and annotation.</title>
        <authorList>
            <consortium name="The Broad Institute Genomics Platform"/>
            <consortium name="The Broad Institute Genome Sequencing Center for Infectious Disease"/>
            <person name="Wu L."/>
            <person name="Ma J."/>
        </authorList>
    </citation>
    <scope>NUCLEOTIDE SEQUENCE [LARGE SCALE GENOMIC DNA]</scope>
    <source>
        <strain evidence="2">JCM 6921</strain>
    </source>
</reference>
<sequence length="691" mass="72086">MLARLRETDWSALECVDGPADGVPGLLLGLASGDPEERAAALDGLRRAVRHQGDVHDSTIACVPFLFELVADPAVGDRGELVGLLVDIGDEDPYDEDDAAEDWDDEGTRAWRAMLREAATAVRAGADVLLSLVDDPDPGVRREAPFALALFHGDGARVLSVLGERLALERDARARLALVDAVEAVVRRHPGSAGDALMLLDGLFRRGTDPVERLAALSRLLSHAPERLPAGVVPTVAGLLDRVREQPPAGDASAGPAKEREAVEHAELVATETVFLLRVLHDLLGDRVAERTELVLHQLRGRDRSERVNALWAASRLVREWRGAHEEVVESVGRELADPELRGAAASVLRQFCERAAPAADHLAAAVAAEPGGGVVVRPSGTASVGDALTALARLGDPRAVPHLAAVLERPRLPDGLGGAMGSLGDRAAPLVPLLRRRLAETPPGEAAYAPALTSLLAWSAALGSADVLPEVLRVLRGSRGMPGERGAGIRRAALRAVEALGPAAQGAAPDLRALLSEPGTAVDAAAALWAAEGDAEAVLPALRAALGGEDDRARRSAASVLGRIGPAAAEAGPRLRELALCGGEPRARAGAAIALWRTAGDGEAVLPVLCREWERDLGTRGPIAGCLAEMGAAAGAAVPLLRAELAEARRLDHRRDADGGRGAHGVDGDEALLRACRRALGAISPAKERS</sequence>
<keyword evidence="2" id="KW-1185">Reference proteome</keyword>
<protein>
    <recommendedName>
        <fullName evidence="3">PBS lyase</fullName>
    </recommendedName>
</protein>
<dbReference type="EMBL" id="BAAATJ010000024">
    <property type="protein sequence ID" value="GAA2410574.1"/>
    <property type="molecule type" value="Genomic_DNA"/>
</dbReference>
<evidence type="ECO:0000313" key="1">
    <source>
        <dbReference type="EMBL" id="GAA2410574.1"/>
    </source>
</evidence>
<evidence type="ECO:0008006" key="3">
    <source>
        <dbReference type="Google" id="ProtNLM"/>
    </source>
</evidence>
<dbReference type="InterPro" id="IPR011989">
    <property type="entry name" value="ARM-like"/>
</dbReference>
<dbReference type="InterPro" id="IPR004155">
    <property type="entry name" value="PBS_lyase_HEAT"/>
</dbReference>
<accession>A0ABP5VVN1</accession>
<organism evidence="1 2">
    <name type="scientific">Streptomyces glaucosporus</name>
    <dbReference type="NCBI Taxonomy" id="284044"/>
    <lineage>
        <taxon>Bacteria</taxon>
        <taxon>Bacillati</taxon>
        <taxon>Actinomycetota</taxon>
        <taxon>Actinomycetes</taxon>
        <taxon>Kitasatosporales</taxon>
        <taxon>Streptomycetaceae</taxon>
        <taxon>Streptomyces</taxon>
    </lineage>
</organism>
<gene>
    <name evidence="1" type="ORF">GCM10010420_44130</name>
</gene>
<dbReference type="InterPro" id="IPR016024">
    <property type="entry name" value="ARM-type_fold"/>
</dbReference>
<dbReference type="SUPFAM" id="SSF48371">
    <property type="entry name" value="ARM repeat"/>
    <property type="match status" value="1"/>
</dbReference>
<comment type="caution">
    <text evidence="1">The sequence shown here is derived from an EMBL/GenBank/DDBJ whole genome shotgun (WGS) entry which is preliminary data.</text>
</comment>
<dbReference type="SMART" id="SM00567">
    <property type="entry name" value="EZ_HEAT"/>
    <property type="match status" value="5"/>
</dbReference>
<name>A0ABP5VVN1_9ACTN</name>
<proteinExistence type="predicted"/>